<gene>
    <name evidence="1" type="ORF">DPEC_G00056480</name>
</gene>
<name>A0ACC2H6A1_DALPE</name>
<sequence length="549" mass="61654">MASNPQRNFVQPFGKSEDRYKTDWRMLNWFGSTLWLILHLSYYGTTSLQNTTCPPGCQCFSSTTVICSDPTMILMPTNMSVQVKELIVMTTSLMDLRSTTLHYSPDLTKLVFLNNLLRHVSNMTFVRLTGLEELEISGNHWLDKLDPGTFSNQKNLTGLILNFNKFKSLKNGLFNSLQKLKTLQLKGNSISHLPGQLFQNLTSLCTLDLSLNNLTRVDGELFGSLSQLKSLSLGYNLINILLPNTFQNISKVKNICLEGNLISHLPCGLFLHLKELEVLNLRGNVITNVSSGTFPSSLQKLDLKDNRMATIQSVSFGGLTNLSHLFLSNNQLTDLPEAVFQNLGALQHLDLSANQLISLPGSIFQGLFSLEFVHLQSNNLSNLDATLFKDQTFLEQLYLSDNNLQTLPQGFLNTTVQENILRLDRNPWHCDCHMLYLHDYVVQHSHLVEDLSKVYCLGPRSLSGQNLVSVEREQLVCPSNISLIASADPFNCSVDESPRPGKCSVHVIDDHVTIKCKWSEVLSMSVNVLFEEEDGTTSEYILKKDRSDS</sequence>
<evidence type="ECO:0000313" key="2">
    <source>
        <dbReference type="Proteomes" id="UP001157502"/>
    </source>
</evidence>
<dbReference type="EMBL" id="CM055732">
    <property type="protein sequence ID" value="KAJ8011277.1"/>
    <property type="molecule type" value="Genomic_DNA"/>
</dbReference>
<accession>A0ACC2H6A1</accession>
<comment type="caution">
    <text evidence="1">The sequence shown here is derived from an EMBL/GenBank/DDBJ whole genome shotgun (WGS) entry which is preliminary data.</text>
</comment>
<reference evidence="1" key="1">
    <citation type="submission" date="2021-05" db="EMBL/GenBank/DDBJ databases">
        <authorList>
            <person name="Pan Q."/>
            <person name="Jouanno E."/>
            <person name="Zahm M."/>
            <person name="Klopp C."/>
            <person name="Cabau C."/>
            <person name="Louis A."/>
            <person name="Berthelot C."/>
            <person name="Parey E."/>
            <person name="Roest Crollius H."/>
            <person name="Montfort J."/>
            <person name="Robinson-Rechavi M."/>
            <person name="Bouchez O."/>
            <person name="Lampietro C."/>
            <person name="Lopez Roques C."/>
            <person name="Donnadieu C."/>
            <person name="Postlethwait J."/>
            <person name="Bobe J."/>
            <person name="Dillon D."/>
            <person name="Chandos A."/>
            <person name="von Hippel F."/>
            <person name="Guiguen Y."/>
        </authorList>
    </citation>
    <scope>NUCLEOTIDE SEQUENCE</scope>
    <source>
        <strain evidence="1">YG-Jan2019</strain>
    </source>
</reference>
<dbReference type="Proteomes" id="UP001157502">
    <property type="component" value="Chromosome 5"/>
</dbReference>
<proteinExistence type="predicted"/>
<evidence type="ECO:0000313" key="1">
    <source>
        <dbReference type="EMBL" id="KAJ8011277.1"/>
    </source>
</evidence>
<organism evidence="1 2">
    <name type="scientific">Dallia pectoralis</name>
    <name type="common">Alaska blackfish</name>
    <dbReference type="NCBI Taxonomy" id="75939"/>
    <lineage>
        <taxon>Eukaryota</taxon>
        <taxon>Metazoa</taxon>
        <taxon>Chordata</taxon>
        <taxon>Craniata</taxon>
        <taxon>Vertebrata</taxon>
        <taxon>Euteleostomi</taxon>
        <taxon>Actinopterygii</taxon>
        <taxon>Neopterygii</taxon>
        <taxon>Teleostei</taxon>
        <taxon>Protacanthopterygii</taxon>
        <taxon>Esociformes</taxon>
        <taxon>Umbridae</taxon>
        <taxon>Dallia</taxon>
    </lineage>
</organism>
<protein>
    <submittedName>
        <fullName evidence="1">Uncharacterized protein</fullName>
    </submittedName>
</protein>
<keyword evidence="2" id="KW-1185">Reference proteome</keyword>